<feature type="region of interest" description="Disordered" evidence="1">
    <location>
        <begin position="66"/>
        <end position="99"/>
    </location>
</feature>
<proteinExistence type="predicted"/>
<dbReference type="EMBL" id="AXCR01000007">
    <property type="protein sequence ID" value="KJR85199.1"/>
    <property type="molecule type" value="Genomic_DNA"/>
</dbReference>
<dbReference type="KEGG" id="ssck:SPSK_10042"/>
<comment type="caution">
    <text evidence="2">The sequence shown here is derived from an EMBL/GenBank/DDBJ whole genome shotgun (WGS) entry which is preliminary data.</text>
</comment>
<sequence>MPVGAEGGFLLLNPEQADAQLGRVSFSEHKTGEGMEIRRRWTRTRHLVAITNFAVDSSTILGRATQVGNEPQDERREWRRYERHNGRSNTLGPGSELAAGPRGFAAGAISPQQWPPVLAATFNL</sequence>
<evidence type="ECO:0000313" key="2">
    <source>
        <dbReference type="EMBL" id="KJR85199.1"/>
    </source>
</evidence>
<name>A0A0F2M7Z2_SPOSC</name>
<dbReference type="GeneID" id="27671880"/>
<dbReference type="AlphaFoldDB" id="A0A0F2M7Z2"/>
<protein>
    <submittedName>
        <fullName evidence="2">Uncharacterized protein</fullName>
    </submittedName>
</protein>
<dbReference type="VEuPathDB" id="FungiDB:SPSK_10042"/>
<dbReference type="Proteomes" id="UP000033710">
    <property type="component" value="Unassembled WGS sequence"/>
</dbReference>
<feature type="compositionally biased region" description="Basic and acidic residues" evidence="1">
    <location>
        <begin position="72"/>
        <end position="85"/>
    </location>
</feature>
<accession>A0A0F2M7Z2</accession>
<evidence type="ECO:0000256" key="1">
    <source>
        <dbReference type="SAM" id="MobiDB-lite"/>
    </source>
</evidence>
<dbReference type="RefSeq" id="XP_016587875.1">
    <property type="nucleotide sequence ID" value="XM_016736603.1"/>
</dbReference>
<gene>
    <name evidence="2" type="ORF">SPSK_10042</name>
</gene>
<reference evidence="2 3" key="1">
    <citation type="journal article" date="2014" name="BMC Genomics">
        <title>Comparative genomics of the major fungal agents of human and animal Sporotrichosis: Sporothrix schenckii and Sporothrix brasiliensis.</title>
        <authorList>
            <person name="Teixeira M.M."/>
            <person name="de Almeida L.G."/>
            <person name="Kubitschek-Barreira P."/>
            <person name="Alves F.L."/>
            <person name="Kioshima E.S."/>
            <person name="Abadio A.K."/>
            <person name="Fernandes L."/>
            <person name="Derengowski L.S."/>
            <person name="Ferreira K.S."/>
            <person name="Souza R.C."/>
            <person name="Ruiz J.C."/>
            <person name="de Andrade N.C."/>
            <person name="Paes H.C."/>
            <person name="Nicola A.M."/>
            <person name="Albuquerque P."/>
            <person name="Gerber A.L."/>
            <person name="Martins V.P."/>
            <person name="Peconick L.D."/>
            <person name="Neto A.V."/>
            <person name="Chaucanez C.B."/>
            <person name="Silva P.A."/>
            <person name="Cunha O.L."/>
            <person name="de Oliveira F.F."/>
            <person name="dos Santos T.C."/>
            <person name="Barros A.L."/>
            <person name="Soares M.A."/>
            <person name="de Oliveira L.M."/>
            <person name="Marini M.M."/>
            <person name="Villalobos-Duno H."/>
            <person name="Cunha M.M."/>
            <person name="de Hoog S."/>
            <person name="da Silveira J.F."/>
            <person name="Henrissat B."/>
            <person name="Nino-Vega G.A."/>
            <person name="Cisalpino P.S."/>
            <person name="Mora-Montes H.M."/>
            <person name="Almeida S.R."/>
            <person name="Stajich J.E."/>
            <person name="Lopes-Bezerra L.M."/>
            <person name="Vasconcelos A.T."/>
            <person name="Felipe M.S."/>
        </authorList>
    </citation>
    <scope>NUCLEOTIDE SEQUENCE [LARGE SCALE GENOMIC DNA]</scope>
    <source>
        <strain evidence="2 3">1099-18</strain>
    </source>
</reference>
<evidence type="ECO:0000313" key="3">
    <source>
        <dbReference type="Proteomes" id="UP000033710"/>
    </source>
</evidence>
<reference evidence="2 3" key="2">
    <citation type="journal article" date="2015" name="Eukaryot. Cell">
        <title>Asexual propagation of a virulent clone complex in a human and feline outbreak of sporotrichosis.</title>
        <authorList>
            <person name="Teixeira Mde M."/>
            <person name="Rodrigues A.M."/>
            <person name="Tsui C.K."/>
            <person name="de Almeida L.G."/>
            <person name="Van Diepeningen A.D."/>
            <person name="van den Ende B.G."/>
            <person name="Fernandes G.F."/>
            <person name="Kano R."/>
            <person name="Hamelin R.C."/>
            <person name="Lopes-Bezerra L.M."/>
            <person name="Vasconcelos A.T."/>
            <person name="de Hoog S."/>
            <person name="de Camargo Z.P."/>
            <person name="Felipe M.S."/>
        </authorList>
    </citation>
    <scope>NUCLEOTIDE SEQUENCE [LARGE SCALE GENOMIC DNA]</scope>
    <source>
        <strain evidence="2 3">1099-18</strain>
    </source>
</reference>
<organism evidence="2 3">
    <name type="scientific">Sporothrix schenckii 1099-18</name>
    <dbReference type="NCBI Taxonomy" id="1397361"/>
    <lineage>
        <taxon>Eukaryota</taxon>
        <taxon>Fungi</taxon>
        <taxon>Dikarya</taxon>
        <taxon>Ascomycota</taxon>
        <taxon>Pezizomycotina</taxon>
        <taxon>Sordariomycetes</taxon>
        <taxon>Sordariomycetidae</taxon>
        <taxon>Ophiostomatales</taxon>
        <taxon>Ophiostomataceae</taxon>
        <taxon>Sporothrix</taxon>
    </lineage>
</organism>